<feature type="domain" description="Amidohydrolase-related" evidence="1">
    <location>
        <begin position="393"/>
        <end position="508"/>
    </location>
</feature>
<accession>A0A381NK94</accession>
<name>A0A381NK94_9ZZZZ</name>
<dbReference type="PANTHER" id="PTHR43135">
    <property type="entry name" value="ALPHA-D-RIBOSE 1-METHYLPHOSPHONATE 5-TRIPHOSPHATE DIPHOSPHATASE"/>
    <property type="match status" value="1"/>
</dbReference>
<dbReference type="InterPro" id="IPR011059">
    <property type="entry name" value="Metal-dep_hydrolase_composite"/>
</dbReference>
<dbReference type="AlphaFoldDB" id="A0A381NK94"/>
<gene>
    <name evidence="2" type="ORF">METZ01_LOCUS7814</name>
</gene>
<feature type="non-terminal residue" evidence="2">
    <location>
        <position position="514"/>
    </location>
</feature>
<dbReference type="InterPro" id="IPR032466">
    <property type="entry name" value="Metal_Hydrolase"/>
</dbReference>
<sequence>MNRARRLTGFWIACSLVCTGWAFGQPSTGMIPAPPRGSQGDGPHQRLIIKGATVIDGTGAPARGPVDIVVEGNRIKSVRGVGSPGATIPEDARPEGATHEIEAHGMFVMPGFVDLHTHIGGTPKAPEAEYTYKLWLGHGVTTVRDAGAGARDWVLEESARSAQNEIVAPRIVPYGRPGTGNGWDGGPVENAEVAREWVRWAATQGVQGLKLGSYDPSIMAALIDEAKQHRMGTMAHLGQTGVARMNAIDAARLGLGTVTHYYGLFESLLKDYTVQNWPPDHNQSDEQHRFGQVARLWNQIHPRGSSAWQALIDEFLQLGTTIDPTMTIYEAGRDVMRARNADWHDTYTLPSQWEFFEPSRINHGAYWYYWTTHDEVAWKNFYRVWMSFLNDFKNQGGRVTTGSDSGFIYNLYGFGYVRELELLQEAGFHPLEVIRSATLNGAETLHEPLGIPIDYGIIRPGLLADLVIVDANPLENLQVLYGTGAAKLNDQTGMVEQVGGVKYTIKDGIVYDAK</sequence>
<reference evidence="2" key="1">
    <citation type="submission" date="2018-05" db="EMBL/GenBank/DDBJ databases">
        <authorList>
            <person name="Lanie J.A."/>
            <person name="Ng W.-L."/>
            <person name="Kazmierczak K.M."/>
            <person name="Andrzejewski T.M."/>
            <person name="Davidsen T.M."/>
            <person name="Wayne K.J."/>
            <person name="Tettelin H."/>
            <person name="Glass J.I."/>
            <person name="Rusch D."/>
            <person name="Podicherti R."/>
            <person name="Tsui H.-C.T."/>
            <person name="Winkler M.E."/>
        </authorList>
    </citation>
    <scope>NUCLEOTIDE SEQUENCE</scope>
</reference>
<dbReference type="Gene3D" id="3.30.110.90">
    <property type="entry name" value="Amidohydrolase"/>
    <property type="match status" value="1"/>
</dbReference>
<dbReference type="EMBL" id="UINC01000419">
    <property type="protein sequence ID" value="SUZ54960.1"/>
    <property type="molecule type" value="Genomic_DNA"/>
</dbReference>
<dbReference type="SUPFAM" id="SSF51338">
    <property type="entry name" value="Composite domain of metallo-dependent hydrolases"/>
    <property type="match status" value="1"/>
</dbReference>
<dbReference type="SUPFAM" id="SSF51556">
    <property type="entry name" value="Metallo-dependent hydrolases"/>
    <property type="match status" value="1"/>
</dbReference>
<dbReference type="PANTHER" id="PTHR43135:SF3">
    <property type="entry name" value="ALPHA-D-RIBOSE 1-METHYLPHOSPHONATE 5-TRIPHOSPHATE DIPHOSPHATASE"/>
    <property type="match status" value="1"/>
</dbReference>
<dbReference type="Gene3D" id="2.30.40.10">
    <property type="entry name" value="Urease, subunit C, domain 1"/>
    <property type="match status" value="2"/>
</dbReference>
<organism evidence="2">
    <name type="scientific">marine metagenome</name>
    <dbReference type="NCBI Taxonomy" id="408172"/>
    <lineage>
        <taxon>unclassified sequences</taxon>
        <taxon>metagenomes</taxon>
        <taxon>ecological metagenomes</taxon>
    </lineage>
</organism>
<dbReference type="InterPro" id="IPR051781">
    <property type="entry name" value="Metallo-dep_Hydrolase"/>
</dbReference>
<dbReference type="InterPro" id="IPR006680">
    <property type="entry name" value="Amidohydro-rel"/>
</dbReference>
<dbReference type="Gene3D" id="3.20.20.140">
    <property type="entry name" value="Metal-dependent hydrolases"/>
    <property type="match status" value="1"/>
</dbReference>
<protein>
    <recommendedName>
        <fullName evidence="1">Amidohydrolase-related domain-containing protein</fullName>
    </recommendedName>
</protein>
<dbReference type="Pfam" id="PF01979">
    <property type="entry name" value="Amidohydro_1"/>
    <property type="match status" value="2"/>
</dbReference>
<feature type="domain" description="Amidohydrolase-related" evidence="1">
    <location>
        <begin position="107"/>
        <end position="252"/>
    </location>
</feature>
<proteinExistence type="predicted"/>
<dbReference type="Gene3D" id="1.20.58.520">
    <property type="entry name" value="Amidohydrolase"/>
    <property type="match status" value="1"/>
</dbReference>
<evidence type="ECO:0000259" key="1">
    <source>
        <dbReference type="Pfam" id="PF01979"/>
    </source>
</evidence>
<dbReference type="GO" id="GO:0016810">
    <property type="term" value="F:hydrolase activity, acting on carbon-nitrogen (but not peptide) bonds"/>
    <property type="evidence" value="ECO:0007669"/>
    <property type="project" value="InterPro"/>
</dbReference>
<evidence type="ECO:0000313" key="2">
    <source>
        <dbReference type="EMBL" id="SUZ54960.1"/>
    </source>
</evidence>